<dbReference type="EMBL" id="PDCK01000044">
    <property type="protein sequence ID" value="PRQ27329.1"/>
    <property type="molecule type" value="Genomic_DNA"/>
</dbReference>
<comment type="caution">
    <text evidence="1">The sequence shown here is derived from an EMBL/GenBank/DDBJ whole genome shotgun (WGS) entry which is preliminary data.</text>
</comment>
<accession>A0A2P6PZK2</accession>
<evidence type="ECO:0000313" key="2">
    <source>
        <dbReference type="Proteomes" id="UP000238479"/>
    </source>
</evidence>
<dbReference type="Gramene" id="PRQ27329">
    <property type="protein sequence ID" value="PRQ27329"/>
    <property type="gene ID" value="RchiOBHm_Chr6g0304191"/>
</dbReference>
<proteinExistence type="predicted"/>
<reference evidence="1 2" key="1">
    <citation type="journal article" date="2018" name="Nat. Genet.">
        <title>The Rosa genome provides new insights in the design of modern roses.</title>
        <authorList>
            <person name="Bendahmane M."/>
        </authorList>
    </citation>
    <scope>NUCLEOTIDE SEQUENCE [LARGE SCALE GENOMIC DNA]</scope>
    <source>
        <strain evidence="2">cv. Old Blush</strain>
    </source>
</reference>
<sequence length="62" mass="7294">MLHRGLWYSSTEKPLQPTNQVGKYTQIVLLDPQLKLEERKSIKHCLTLDLLPLCVIFYFIYG</sequence>
<evidence type="ECO:0000313" key="1">
    <source>
        <dbReference type="EMBL" id="PRQ27329.1"/>
    </source>
</evidence>
<protein>
    <submittedName>
        <fullName evidence="1">Uncharacterized protein</fullName>
    </submittedName>
</protein>
<gene>
    <name evidence="1" type="ORF">RchiOBHm_Chr6g0304191</name>
</gene>
<dbReference type="Proteomes" id="UP000238479">
    <property type="component" value="Chromosome 6"/>
</dbReference>
<name>A0A2P6PZK2_ROSCH</name>
<dbReference type="AlphaFoldDB" id="A0A2P6PZK2"/>
<organism evidence="1 2">
    <name type="scientific">Rosa chinensis</name>
    <name type="common">China rose</name>
    <dbReference type="NCBI Taxonomy" id="74649"/>
    <lineage>
        <taxon>Eukaryota</taxon>
        <taxon>Viridiplantae</taxon>
        <taxon>Streptophyta</taxon>
        <taxon>Embryophyta</taxon>
        <taxon>Tracheophyta</taxon>
        <taxon>Spermatophyta</taxon>
        <taxon>Magnoliopsida</taxon>
        <taxon>eudicotyledons</taxon>
        <taxon>Gunneridae</taxon>
        <taxon>Pentapetalae</taxon>
        <taxon>rosids</taxon>
        <taxon>fabids</taxon>
        <taxon>Rosales</taxon>
        <taxon>Rosaceae</taxon>
        <taxon>Rosoideae</taxon>
        <taxon>Rosoideae incertae sedis</taxon>
        <taxon>Rosa</taxon>
    </lineage>
</organism>
<keyword evidence="2" id="KW-1185">Reference proteome</keyword>